<keyword evidence="2" id="KW-1185">Reference proteome</keyword>
<dbReference type="AlphaFoldDB" id="A0A1H8WQI5"/>
<sequence>MNRRECVISTASLFALSGCLGFGDKNEGDRISVADSSLSIDDISCQSSLEEQATVSVSESQITVNGVFPATGECTDLTLSIKSGIDQQTAGHIDVEIEERQTTAADCHTCVPQIEYTATVDVSQRPTQITVQHFPLTGEPTQPAQWRQSTDQS</sequence>
<accession>A0A1H8WQI5</accession>
<dbReference type="EMBL" id="FOCX01000070">
    <property type="protein sequence ID" value="SEP29886.1"/>
    <property type="molecule type" value="Genomic_DNA"/>
</dbReference>
<name>A0A1H8WQI5_9EURY</name>
<dbReference type="Proteomes" id="UP000198775">
    <property type="component" value="Unassembled WGS sequence"/>
</dbReference>
<gene>
    <name evidence="1" type="ORF">SAMN05216388_10704</name>
</gene>
<proteinExistence type="predicted"/>
<protein>
    <submittedName>
        <fullName evidence="1">Uncharacterized protein</fullName>
    </submittedName>
</protein>
<evidence type="ECO:0000313" key="1">
    <source>
        <dbReference type="EMBL" id="SEP29886.1"/>
    </source>
</evidence>
<reference evidence="2" key="1">
    <citation type="submission" date="2016-10" db="EMBL/GenBank/DDBJ databases">
        <authorList>
            <person name="Varghese N."/>
            <person name="Submissions S."/>
        </authorList>
    </citation>
    <scope>NUCLEOTIDE SEQUENCE [LARGE SCALE GENOMIC DNA]</scope>
    <source>
        <strain evidence="2">IBRC-M 10043</strain>
    </source>
</reference>
<organism evidence="1 2">
    <name type="scientific">Halorientalis persicus</name>
    <dbReference type="NCBI Taxonomy" id="1367881"/>
    <lineage>
        <taxon>Archaea</taxon>
        <taxon>Methanobacteriati</taxon>
        <taxon>Methanobacteriota</taxon>
        <taxon>Stenosarchaea group</taxon>
        <taxon>Halobacteria</taxon>
        <taxon>Halobacteriales</taxon>
        <taxon>Haloarculaceae</taxon>
        <taxon>Halorientalis</taxon>
    </lineage>
</organism>
<dbReference type="RefSeq" id="WP_139203753.1">
    <property type="nucleotide sequence ID" value="NZ_FOCX01000070.1"/>
</dbReference>
<evidence type="ECO:0000313" key="2">
    <source>
        <dbReference type="Proteomes" id="UP000198775"/>
    </source>
</evidence>
<dbReference type="PROSITE" id="PS51257">
    <property type="entry name" value="PROKAR_LIPOPROTEIN"/>
    <property type="match status" value="1"/>
</dbReference>